<dbReference type="Pfam" id="PF04448">
    <property type="entry name" value="DUF551"/>
    <property type="match status" value="1"/>
</dbReference>
<dbReference type="InterPro" id="IPR007539">
    <property type="entry name" value="DUF551"/>
</dbReference>
<dbReference type="EMBL" id="KT968831">
    <property type="protein sequence ID" value="ALP47826.1"/>
    <property type="molecule type" value="Genomic_DNA"/>
</dbReference>
<keyword evidence="4" id="KW-1185">Reference proteome</keyword>
<dbReference type="GeneID" id="26516058"/>
<dbReference type="KEGG" id="vg:26516058"/>
<organism evidence="3 4">
    <name type="scientific">Pseudomonas phage YMC11/02/R656</name>
    <dbReference type="NCBI Taxonomy" id="1755689"/>
    <lineage>
        <taxon>Viruses</taxon>
        <taxon>Duplodnaviria</taxon>
        <taxon>Heunggongvirae</taxon>
        <taxon>Uroviricota</taxon>
        <taxon>Caudoviricetes</taxon>
        <taxon>Bugaksanvirus</taxon>
        <taxon>Bugaksanvirus R656</taxon>
    </lineage>
</organism>
<feature type="domain" description="DUF551" evidence="2">
    <location>
        <begin position="3"/>
        <end position="85"/>
    </location>
</feature>
<dbReference type="Proteomes" id="UP000201818">
    <property type="component" value="Segment"/>
</dbReference>
<evidence type="ECO:0000313" key="3">
    <source>
        <dbReference type="EMBL" id="ALP47826.1"/>
    </source>
</evidence>
<evidence type="ECO:0000313" key="4">
    <source>
        <dbReference type="Proteomes" id="UP000201818"/>
    </source>
</evidence>
<dbReference type="OrthoDB" id="21071at10239"/>
<dbReference type="RefSeq" id="YP_009187402.1">
    <property type="nucleotide sequence ID" value="NC_028657.1"/>
</dbReference>
<accession>A0A0S2SY95</accession>
<evidence type="ECO:0000259" key="2">
    <source>
        <dbReference type="Pfam" id="PF04448"/>
    </source>
</evidence>
<proteinExistence type="predicted"/>
<reference evidence="3 4" key="1">
    <citation type="submission" date="2015-10" db="EMBL/GenBank/DDBJ databases">
        <title>Complete Genome Sequence of the Pseudomonas phage YMC11/02/R656_PAE_BP.</title>
        <authorList>
            <person name="Jeon J."/>
            <person name="Yong D."/>
            <person name="Lee K."/>
        </authorList>
    </citation>
    <scope>NUCLEOTIDE SEQUENCE [LARGE SCALE GENOMIC DNA]</scope>
</reference>
<gene>
    <name evidence="3" type="ORF">BPPAER656_00050</name>
</gene>
<sequence>MSEWIKCSDRMPEHSDEVMVCRKWPGQDCFAPEFDRWVSDEGSDEGGFWMLAEDSCQRIETCADGPGHVERPETTHWMPLPEPPQDA</sequence>
<evidence type="ECO:0000256" key="1">
    <source>
        <dbReference type="SAM" id="MobiDB-lite"/>
    </source>
</evidence>
<protein>
    <recommendedName>
        <fullName evidence="2">DUF551 domain-containing protein</fullName>
    </recommendedName>
</protein>
<name>A0A0S2SY95_9CAUD</name>
<feature type="region of interest" description="Disordered" evidence="1">
    <location>
        <begin position="66"/>
        <end position="87"/>
    </location>
</feature>